<evidence type="ECO:0000256" key="4">
    <source>
        <dbReference type="ARBA" id="ARBA00022679"/>
    </source>
</evidence>
<evidence type="ECO:0000313" key="10">
    <source>
        <dbReference type="EMBL" id="PTR97534.1"/>
    </source>
</evidence>
<dbReference type="EMBL" id="QAGV01000002">
    <property type="protein sequence ID" value="PTR97534.1"/>
    <property type="molecule type" value="Genomic_DNA"/>
</dbReference>
<dbReference type="EMBL" id="CP123971">
    <property type="protein sequence ID" value="WII28074.1"/>
    <property type="molecule type" value="Genomic_DNA"/>
</dbReference>
<dbReference type="FunFam" id="3.40.1010.10:FF:000002">
    <property type="entry name" value="Ribosomal RNA small subunit methyltransferase I"/>
    <property type="match status" value="1"/>
</dbReference>
<dbReference type="EMBL" id="CP007646">
    <property type="protein sequence ID" value="AIR10872.1"/>
    <property type="molecule type" value="Genomic_DNA"/>
</dbReference>
<dbReference type="InterPro" id="IPR000878">
    <property type="entry name" value="4pyrrol_Mease"/>
</dbReference>
<dbReference type="FunFam" id="3.30.950.10:FF:000002">
    <property type="entry name" value="Ribosomal RNA small subunit methyltransferase I"/>
    <property type="match status" value="1"/>
</dbReference>
<evidence type="ECO:0000313" key="13">
    <source>
        <dbReference type="Proteomes" id="UP000218139"/>
    </source>
</evidence>
<evidence type="ECO:0000313" key="9">
    <source>
        <dbReference type="EMBL" id="PAY47259.1"/>
    </source>
</evidence>
<dbReference type="InterPro" id="IPR018063">
    <property type="entry name" value="SAM_MeTrfase_RsmI_CS"/>
</dbReference>
<evidence type="ECO:0000256" key="5">
    <source>
        <dbReference type="ARBA" id="ARBA00022691"/>
    </source>
</evidence>
<gene>
    <name evidence="6 10" type="primary">rsmI</name>
    <name evidence="9" type="ORF">A8C52_06240</name>
    <name evidence="10" type="ORF">DBP89_03610</name>
    <name evidence="8" type="ORF">LSJ_1201c</name>
    <name evidence="11" type="ORF">QFE45_06695</name>
</gene>
<dbReference type="EMBL" id="LXZO01000080">
    <property type="protein sequence ID" value="PAY47259.1"/>
    <property type="molecule type" value="Genomic_DNA"/>
</dbReference>
<keyword evidence="5 6" id="KW-0949">S-adenosyl-L-methionine</keyword>
<dbReference type="GO" id="GO:0070677">
    <property type="term" value="F:rRNA (cytosine-2'-O-)-methyltransferase activity"/>
    <property type="evidence" value="ECO:0007669"/>
    <property type="project" value="UniProtKB-UniRule"/>
</dbReference>
<dbReference type="InterPro" id="IPR014776">
    <property type="entry name" value="4pyrrole_Mease_sub2"/>
</dbReference>
<evidence type="ECO:0000313" key="11">
    <source>
        <dbReference type="EMBL" id="WII28074.1"/>
    </source>
</evidence>
<reference evidence="10 14" key="3">
    <citation type="journal article" date="2018" name="Genome Announc.">
        <title>Fifty-Six Draft Genome Sequences of 10 Lactobacillus Species from 22 Commercial Dietary Supplements.</title>
        <authorList>
            <person name="Gangiredla J."/>
            <person name="Barnaba T.J."/>
            <person name="Mammel M.K."/>
            <person name="Lacher D.W."/>
            <person name="Elkins C.A."/>
            <person name="Lampel K.A."/>
            <person name="Whitehouse C.A."/>
            <person name="Tartera C."/>
        </authorList>
    </citation>
    <scope>NUCLEOTIDE SEQUENCE [LARGE SCALE GENOMIC DNA]</scope>
    <source>
        <strain evidence="10 14">DS11_12</strain>
    </source>
</reference>
<keyword evidence="2 6" id="KW-0698">rRNA processing</keyword>
<dbReference type="PROSITE" id="PS01296">
    <property type="entry name" value="RSMI"/>
    <property type="match status" value="1"/>
</dbReference>
<dbReference type="Proteomes" id="UP000244552">
    <property type="component" value="Unassembled WGS sequence"/>
</dbReference>
<dbReference type="Pfam" id="PF00590">
    <property type="entry name" value="TP_methylase"/>
    <property type="match status" value="1"/>
</dbReference>
<evidence type="ECO:0000313" key="12">
    <source>
        <dbReference type="Proteomes" id="UP000029488"/>
    </source>
</evidence>
<dbReference type="GO" id="GO:0005737">
    <property type="term" value="C:cytoplasm"/>
    <property type="evidence" value="ECO:0007669"/>
    <property type="project" value="UniProtKB-SubCell"/>
</dbReference>
<protein>
    <recommendedName>
        <fullName evidence="6">Ribosomal RNA small subunit methyltransferase I</fullName>
        <ecNumber evidence="6">2.1.1.198</ecNumber>
    </recommendedName>
    <alternativeName>
        <fullName evidence="6">16S rRNA 2'-O-ribose C1402 methyltransferase</fullName>
    </alternativeName>
    <alternativeName>
        <fullName evidence="6">rRNA (cytidine-2'-O-)-methyltransferase RsmI</fullName>
    </alternativeName>
</protein>
<dbReference type="NCBIfam" id="TIGR00096">
    <property type="entry name" value="16S rRNA (cytidine(1402)-2'-O)-methyltransferase"/>
    <property type="match status" value="1"/>
</dbReference>
<dbReference type="HAMAP" id="MF_01877">
    <property type="entry name" value="16SrRNA_methyltr_I"/>
    <property type="match status" value="1"/>
</dbReference>
<dbReference type="InterPro" id="IPR014777">
    <property type="entry name" value="4pyrrole_Mease_sub1"/>
</dbReference>
<accession>A0A089RWG1</accession>
<organism evidence="8 12">
    <name type="scientific">Ligilactobacillus salivarius</name>
    <dbReference type="NCBI Taxonomy" id="1624"/>
    <lineage>
        <taxon>Bacteria</taxon>
        <taxon>Bacillati</taxon>
        <taxon>Bacillota</taxon>
        <taxon>Bacilli</taxon>
        <taxon>Lactobacillales</taxon>
        <taxon>Lactobacillaceae</taxon>
        <taxon>Ligilactobacillus</taxon>
    </lineage>
</organism>
<comment type="similarity">
    <text evidence="6">Belongs to the methyltransferase superfamily. RsmI family.</text>
</comment>
<evidence type="ECO:0000256" key="2">
    <source>
        <dbReference type="ARBA" id="ARBA00022552"/>
    </source>
</evidence>
<keyword evidence="4 6" id="KW-0808">Transferase</keyword>
<evidence type="ECO:0000256" key="1">
    <source>
        <dbReference type="ARBA" id="ARBA00022490"/>
    </source>
</evidence>
<evidence type="ECO:0000313" key="14">
    <source>
        <dbReference type="Proteomes" id="UP000244552"/>
    </source>
</evidence>
<evidence type="ECO:0000256" key="6">
    <source>
        <dbReference type="HAMAP-Rule" id="MF_01877"/>
    </source>
</evidence>
<comment type="catalytic activity">
    <reaction evidence="6">
        <text>cytidine(1402) in 16S rRNA + S-adenosyl-L-methionine = 2'-O-methylcytidine(1402) in 16S rRNA + S-adenosyl-L-homocysteine + H(+)</text>
        <dbReference type="Rhea" id="RHEA:42924"/>
        <dbReference type="Rhea" id="RHEA-COMP:10285"/>
        <dbReference type="Rhea" id="RHEA-COMP:10286"/>
        <dbReference type="ChEBI" id="CHEBI:15378"/>
        <dbReference type="ChEBI" id="CHEBI:57856"/>
        <dbReference type="ChEBI" id="CHEBI:59789"/>
        <dbReference type="ChEBI" id="CHEBI:74495"/>
        <dbReference type="ChEBI" id="CHEBI:82748"/>
        <dbReference type="EC" id="2.1.1.198"/>
    </reaction>
</comment>
<dbReference type="SUPFAM" id="SSF53790">
    <property type="entry name" value="Tetrapyrrole methylase"/>
    <property type="match status" value="1"/>
</dbReference>
<evidence type="ECO:0000259" key="7">
    <source>
        <dbReference type="Pfam" id="PF00590"/>
    </source>
</evidence>
<dbReference type="RefSeq" id="WP_003700659.1">
    <property type="nucleotide sequence ID" value="NZ_CAKMBQ010000001.1"/>
</dbReference>
<proteinExistence type="inferred from homology"/>
<comment type="function">
    <text evidence="6">Catalyzes the 2'-O-methylation of the ribose of cytidine 1402 (C1402) in 16S rRNA.</text>
</comment>
<dbReference type="Proteomes" id="UP000218139">
    <property type="component" value="Unassembled WGS sequence"/>
</dbReference>
<sequence length="293" mass="33046">MVLQVISSFKGQTSNGTLYLVPTPIGNLGDMTPRAIEVLGEVDLIAAEDTRNTQKLLNHFNISTKQISFHEHNTKERIPKLVEKLKTGINIAQVSDAGMPSISDPGHELVETCIKEDIPVVPLPGANAGITALIASGLIPQPFYFYGFLPRKNSEQKQELTNLKGHTSTIIFYEAPHRLKKTLKNMLEVLGNRKVVLCRELTKKFEEFIRGNLEEVMEWANTSEIRGEFVIILDGNHNEQVEENKVTTNLSIEEQVKELIEDRNLKPNQAIKEVAKENGLKKQEVYNLYHHLD</sequence>
<dbReference type="Proteomes" id="UP001231316">
    <property type="component" value="Chromosome"/>
</dbReference>
<dbReference type="Gene3D" id="3.30.950.10">
    <property type="entry name" value="Methyltransferase, Cobalt-precorrin-4 Transmethylase, Domain 2"/>
    <property type="match status" value="1"/>
</dbReference>
<dbReference type="InterPro" id="IPR008189">
    <property type="entry name" value="rRNA_ssu_MeTfrase_I"/>
</dbReference>
<dbReference type="Gene3D" id="3.40.1010.10">
    <property type="entry name" value="Cobalt-precorrin-4 Transmethylase, Domain 1"/>
    <property type="match status" value="1"/>
</dbReference>
<dbReference type="PIRSF" id="PIRSF005917">
    <property type="entry name" value="MTase_YraL"/>
    <property type="match status" value="1"/>
</dbReference>
<comment type="subcellular location">
    <subcellularLocation>
        <location evidence="6">Cytoplasm</location>
    </subcellularLocation>
</comment>
<reference evidence="8 12" key="1">
    <citation type="journal article" date="2014" name="BMC Genomics">
        <title>Unusual genome complexity in Lactobacillus salivarius JCM1046.</title>
        <authorList>
            <person name="Raftis E.J."/>
            <person name="Forde B.M."/>
            <person name="Claesson M.J."/>
            <person name="O'Toole P.W."/>
        </authorList>
    </citation>
    <scope>NUCLEOTIDE SEQUENCE [LARGE SCALE GENOMIC DNA]</scope>
    <source>
        <strain evidence="8 12">JCM1046</strain>
    </source>
</reference>
<reference evidence="9 13" key="2">
    <citation type="submission" date="2016-05" db="EMBL/GenBank/DDBJ databases">
        <authorList>
            <person name="Lee J.-Y."/>
            <person name="Kim E.B."/>
            <person name="Choi Y.-J."/>
        </authorList>
    </citation>
    <scope>NUCLEOTIDE SEQUENCE [LARGE SCALE GENOMIC DNA]</scope>
    <source>
        <strain evidence="9 13">KLA006</strain>
    </source>
</reference>
<keyword evidence="3 6" id="KW-0489">Methyltransferase</keyword>
<dbReference type="EC" id="2.1.1.198" evidence="6"/>
<dbReference type="InterPro" id="IPR035996">
    <property type="entry name" value="4pyrrol_Methylase_sf"/>
</dbReference>
<keyword evidence="1 6" id="KW-0963">Cytoplasm</keyword>
<dbReference type="PANTHER" id="PTHR46111">
    <property type="entry name" value="RIBOSOMAL RNA SMALL SUBUNIT METHYLTRANSFERASE I"/>
    <property type="match status" value="1"/>
</dbReference>
<dbReference type="PANTHER" id="PTHR46111:SF1">
    <property type="entry name" value="RIBOSOMAL RNA SMALL SUBUNIT METHYLTRANSFERASE I"/>
    <property type="match status" value="1"/>
</dbReference>
<dbReference type="AlphaFoldDB" id="A0A089RWG1"/>
<feature type="domain" description="Tetrapyrrole methylase" evidence="7">
    <location>
        <begin position="17"/>
        <end position="216"/>
    </location>
</feature>
<reference evidence="11" key="4">
    <citation type="submission" date="2023-04" db="EMBL/GenBank/DDBJ databases">
        <title>Four porcine-derived lactic acid bacteria strains analyses and their evaluation as potential probiotics based on genomics.</title>
        <authorList>
            <person name="Niu D."/>
        </authorList>
    </citation>
    <scope>NUCLEOTIDE SEQUENCE</scope>
    <source>
        <strain evidence="11">ZSA5</strain>
    </source>
</reference>
<dbReference type="CDD" id="cd11648">
    <property type="entry name" value="RsmI"/>
    <property type="match status" value="1"/>
</dbReference>
<evidence type="ECO:0000313" key="8">
    <source>
        <dbReference type="EMBL" id="AIR10872.1"/>
    </source>
</evidence>
<dbReference type="Proteomes" id="UP000029488">
    <property type="component" value="Chromosome"/>
</dbReference>
<dbReference type="KEGG" id="lsj:LSJ_1201c"/>
<name>A0A089RWG1_9LACO</name>
<evidence type="ECO:0000256" key="3">
    <source>
        <dbReference type="ARBA" id="ARBA00022603"/>
    </source>
</evidence>